<keyword evidence="1" id="KW-0472">Membrane</keyword>
<dbReference type="Proteomes" id="UP000826300">
    <property type="component" value="Chromosome"/>
</dbReference>
<dbReference type="RefSeq" id="WP_220663232.1">
    <property type="nucleotide sequence ID" value="NZ_CP069370.1"/>
</dbReference>
<keyword evidence="1" id="KW-0812">Transmembrane</keyword>
<dbReference type="AlphaFoldDB" id="A0A8G0ZT89"/>
<keyword evidence="3" id="KW-1185">Reference proteome</keyword>
<feature type="transmembrane region" description="Helical" evidence="1">
    <location>
        <begin position="103"/>
        <end position="121"/>
    </location>
</feature>
<proteinExistence type="predicted"/>
<accession>A0A8G0ZT89</accession>
<protein>
    <submittedName>
        <fullName evidence="2">Uncharacterized protein</fullName>
    </submittedName>
</protein>
<feature type="transmembrane region" description="Helical" evidence="1">
    <location>
        <begin position="133"/>
        <end position="151"/>
    </location>
</feature>
<evidence type="ECO:0000313" key="2">
    <source>
        <dbReference type="EMBL" id="QYZ70996.1"/>
    </source>
</evidence>
<feature type="transmembrane region" description="Helical" evidence="1">
    <location>
        <begin position="68"/>
        <end position="91"/>
    </location>
</feature>
<dbReference type="EMBL" id="CP069370">
    <property type="protein sequence ID" value="QYZ70996.1"/>
    <property type="molecule type" value="Genomic_DNA"/>
</dbReference>
<organism evidence="2 3">
    <name type="scientific">Neotabrizicola shimadae</name>
    <dbReference type="NCBI Taxonomy" id="2807096"/>
    <lineage>
        <taxon>Bacteria</taxon>
        <taxon>Pseudomonadati</taxon>
        <taxon>Pseudomonadota</taxon>
        <taxon>Alphaproteobacteria</taxon>
        <taxon>Rhodobacterales</taxon>
        <taxon>Paracoccaceae</taxon>
        <taxon>Neotabrizicola</taxon>
    </lineage>
</organism>
<sequence length="184" mass="19618">MLADGISSGHADFARRVARINSGAASSKRTLFVGVDESYVIPVNSGKAAQRGPAPAAALRNALEPLSLVLAFAIGIAAHGLAMVARFHLVGLPRVKASPDLEMLTQFVLGFLLALICARALRMRGSSQQIARSLGVVAAVLLFHNMVHLYPEAFGRVFTPLWVADVVTSTKPHSLLFRGLSFVF</sequence>
<reference evidence="2" key="1">
    <citation type="submission" date="2021-02" db="EMBL/GenBank/DDBJ databases">
        <title>Rhodobacter shimadae sp. nov., an aerobic anoxygenic phototrophic bacterium isolated from a hot spring.</title>
        <authorList>
            <person name="Muramatsu S."/>
            <person name="Haruta S."/>
            <person name="Hirose S."/>
            <person name="Hanada S."/>
        </authorList>
    </citation>
    <scope>NUCLEOTIDE SEQUENCE</scope>
    <source>
        <strain evidence="2">N10</strain>
    </source>
</reference>
<keyword evidence="1" id="KW-1133">Transmembrane helix</keyword>
<evidence type="ECO:0000313" key="3">
    <source>
        <dbReference type="Proteomes" id="UP000826300"/>
    </source>
</evidence>
<gene>
    <name evidence="2" type="ORF">JO391_05650</name>
</gene>
<name>A0A8G0ZT89_9RHOB</name>
<evidence type="ECO:0000256" key="1">
    <source>
        <dbReference type="SAM" id="Phobius"/>
    </source>
</evidence>
<dbReference type="KEGG" id="nsm:JO391_05650"/>